<dbReference type="Proteomes" id="UP001163823">
    <property type="component" value="Chromosome 4"/>
</dbReference>
<gene>
    <name evidence="1" type="ORF">O6P43_009714</name>
</gene>
<dbReference type="Gene3D" id="3.30.559.10">
    <property type="entry name" value="Chloramphenicol acetyltransferase-like domain"/>
    <property type="match status" value="1"/>
</dbReference>
<keyword evidence="1" id="KW-0808">Transferase</keyword>
<dbReference type="GO" id="GO:0016740">
    <property type="term" value="F:transferase activity"/>
    <property type="evidence" value="ECO:0007669"/>
    <property type="project" value="UniProtKB-KW"/>
</dbReference>
<dbReference type="KEGG" id="qsa:O6P43_009714"/>
<dbReference type="EMBL" id="JARAOO010000004">
    <property type="protein sequence ID" value="KAJ7971726.1"/>
    <property type="molecule type" value="Genomic_DNA"/>
</dbReference>
<sequence>MEYPNGNVFQLSVEQKEPTLIPPAEETEKGIYFLSNLDQNIAVIVRTIYCFKSAKKGNGKAVETIKNSEGSCPILPACGAASYKFRG</sequence>
<proteinExistence type="predicted"/>
<dbReference type="InterPro" id="IPR023213">
    <property type="entry name" value="CAT-like_dom_sf"/>
</dbReference>
<evidence type="ECO:0000313" key="1">
    <source>
        <dbReference type="EMBL" id="KAJ7971726.1"/>
    </source>
</evidence>
<name>A0AAD7PYW8_QUISA</name>
<reference evidence="1" key="1">
    <citation type="journal article" date="2023" name="Science">
        <title>Elucidation of the pathway for biosynthesis of saponin adjuvants from the soapbark tree.</title>
        <authorList>
            <person name="Reed J."/>
            <person name="Orme A."/>
            <person name="El-Demerdash A."/>
            <person name="Owen C."/>
            <person name="Martin L.B.B."/>
            <person name="Misra R.C."/>
            <person name="Kikuchi S."/>
            <person name="Rejzek M."/>
            <person name="Martin A.C."/>
            <person name="Harkess A."/>
            <person name="Leebens-Mack J."/>
            <person name="Louveau T."/>
            <person name="Stephenson M.J."/>
            <person name="Osbourn A."/>
        </authorList>
    </citation>
    <scope>NUCLEOTIDE SEQUENCE</scope>
    <source>
        <strain evidence="1">S10</strain>
    </source>
</reference>
<dbReference type="AlphaFoldDB" id="A0AAD7PYW8"/>
<comment type="caution">
    <text evidence="1">The sequence shown here is derived from an EMBL/GenBank/DDBJ whole genome shotgun (WGS) entry which is preliminary data.</text>
</comment>
<evidence type="ECO:0000313" key="2">
    <source>
        <dbReference type="Proteomes" id="UP001163823"/>
    </source>
</evidence>
<accession>A0AAD7PYW8</accession>
<protein>
    <submittedName>
        <fullName evidence="1">Omega-hydroxypalmitate O-feruloyl transferase</fullName>
    </submittedName>
</protein>
<keyword evidence="2" id="KW-1185">Reference proteome</keyword>
<organism evidence="1 2">
    <name type="scientific">Quillaja saponaria</name>
    <name type="common">Soap bark tree</name>
    <dbReference type="NCBI Taxonomy" id="32244"/>
    <lineage>
        <taxon>Eukaryota</taxon>
        <taxon>Viridiplantae</taxon>
        <taxon>Streptophyta</taxon>
        <taxon>Embryophyta</taxon>
        <taxon>Tracheophyta</taxon>
        <taxon>Spermatophyta</taxon>
        <taxon>Magnoliopsida</taxon>
        <taxon>eudicotyledons</taxon>
        <taxon>Gunneridae</taxon>
        <taxon>Pentapetalae</taxon>
        <taxon>rosids</taxon>
        <taxon>fabids</taxon>
        <taxon>Fabales</taxon>
        <taxon>Quillajaceae</taxon>
        <taxon>Quillaja</taxon>
    </lineage>
</organism>